<feature type="region of interest" description="Disordered" evidence="10">
    <location>
        <begin position="799"/>
        <end position="820"/>
    </location>
</feature>
<gene>
    <name evidence="12" type="ORF">CINCED_3A021222</name>
</gene>
<dbReference type="AlphaFoldDB" id="A0A5E4NPZ3"/>
<name>A0A5E4NPZ3_9HEMI</name>
<dbReference type="GO" id="GO:0005634">
    <property type="term" value="C:nucleus"/>
    <property type="evidence" value="ECO:0007669"/>
    <property type="project" value="UniProtKB-SubCell"/>
</dbReference>
<evidence type="ECO:0000259" key="11">
    <source>
        <dbReference type="Pfam" id="PF20920"/>
    </source>
</evidence>
<keyword evidence="9" id="KW-0539">Nucleus</keyword>
<dbReference type="Gene3D" id="1.10.8.810">
    <property type="entry name" value="Daxx helical bundle domain"/>
    <property type="match status" value="2"/>
</dbReference>
<dbReference type="Proteomes" id="UP000325440">
    <property type="component" value="Unassembled WGS sequence"/>
</dbReference>
<evidence type="ECO:0000313" key="12">
    <source>
        <dbReference type="EMBL" id="VVC45347.1"/>
    </source>
</evidence>
<proteinExistence type="predicted"/>
<comment type="subcellular location">
    <subcellularLocation>
        <location evidence="2">Chromosome</location>
    </subcellularLocation>
    <subcellularLocation>
        <location evidence="3">Cytoplasm</location>
    </subcellularLocation>
    <subcellularLocation>
        <location evidence="1">Nucleus</location>
    </subcellularLocation>
</comment>
<evidence type="ECO:0000256" key="9">
    <source>
        <dbReference type="ARBA" id="ARBA00023242"/>
    </source>
</evidence>
<keyword evidence="8" id="KW-0143">Chaperone</keyword>
<evidence type="ECO:0000256" key="1">
    <source>
        <dbReference type="ARBA" id="ARBA00004123"/>
    </source>
</evidence>
<feature type="compositionally biased region" description="Polar residues" evidence="10">
    <location>
        <begin position="759"/>
        <end position="782"/>
    </location>
</feature>
<feature type="domain" description="Daxx histone-binding" evidence="11">
    <location>
        <begin position="345"/>
        <end position="423"/>
    </location>
</feature>
<feature type="region of interest" description="Disordered" evidence="10">
    <location>
        <begin position="1"/>
        <end position="27"/>
    </location>
</feature>
<dbReference type="GO" id="GO:0006355">
    <property type="term" value="P:regulation of DNA-templated transcription"/>
    <property type="evidence" value="ECO:0007669"/>
    <property type="project" value="UniProtKB-ARBA"/>
</dbReference>
<evidence type="ECO:0000313" key="13">
    <source>
        <dbReference type="Proteomes" id="UP000325440"/>
    </source>
</evidence>
<keyword evidence="6" id="KW-0053">Apoptosis</keyword>
<evidence type="ECO:0000256" key="2">
    <source>
        <dbReference type="ARBA" id="ARBA00004286"/>
    </source>
</evidence>
<accession>A0A5E4NPZ3</accession>
<dbReference type="GO" id="GO:0006915">
    <property type="term" value="P:apoptotic process"/>
    <property type="evidence" value="ECO:0007669"/>
    <property type="project" value="UniProtKB-KW"/>
</dbReference>
<dbReference type="EMBL" id="CABPRJ010002399">
    <property type="protein sequence ID" value="VVC45347.1"/>
    <property type="molecule type" value="Genomic_DNA"/>
</dbReference>
<dbReference type="InterPro" id="IPR046426">
    <property type="entry name" value="DAXX_histone-bd_sf"/>
</dbReference>
<feature type="compositionally biased region" description="Polar residues" evidence="10">
    <location>
        <begin position="907"/>
        <end position="920"/>
    </location>
</feature>
<evidence type="ECO:0000256" key="7">
    <source>
        <dbReference type="ARBA" id="ARBA00023054"/>
    </source>
</evidence>
<dbReference type="Gene3D" id="1.20.58.2170">
    <property type="match status" value="1"/>
</dbReference>
<evidence type="ECO:0000256" key="4">
    <source>
        <dbReference type="ARBA" id="ARBA00022454"/>
    </source>
</evidence>
<dbReference type="GO" id="GO:0005694">
    <property type="term" value="C:chromosome"/>
    <property type="evidence" value="ECO:0007669"/>
    <property type="project" value="UniProtKB-SubCell"/>
</dbReference>
<dbReference type="GO" id="GO:0042393">
    <property type="term" value="F:histone binding"/>
    <property type="evidence" value="ECO:0007669"/>
    <property type="project" value="InterPro"/>
</dbReference>
<sequence>MLHIDISSDEHENDTIESDGSINGKTGNMEHFQQMIKLCKKNKWIPQKYIDDMNKMYKQCSDKQRSSKKLCNLIVKGTENITSKSENSFQYAANVYNELLQLSKMDSLKNENNVAGTSKGFSNINIELESEKNNISMSNKIFNEFIEKCYQNANFPNQNIQLVDKLYRSLAPEFVESKYFLLLLKEANQAIWPDSSVSLYIHVEHVYNQLLQFHSSMEIQDKKVSGENNKMDKKKYIKLQKLIIALKKIRKHIKILNEKEMDINDEDQFNSDSAYLLKDKFEKKIVEIYKRICSLTDEPSFLDEPRMHFKQTSNKLVNRTIEKYYNEKKIFPDYFEIYTLLKMLKTKKNLNWTEAQLKNISQDAFLKLGKQLKIKRLNEYFGRLEQEITEKDPAVDDIELQKKLDESQIKLNEDLNALTEEFINKQDYVVETEDSSSSSSTDCEKSLEDEFINDSQYFNEKLKSSNIISIRRKRLLSNNTENDKPNTISSEDECINKNPHCNKKFKITNPVSVECKRQFSNSKNNDKSSKKNKKSIHMKNLDLIPRVITLNEPNVVSNQEEKISIENKKVPGKIVKENSNEVINKNISISIQKCNDSDGNLAISNAVEGKSIEDNEGYCIRTIDKDINVDYKTDEIIENKKSTNEVMKDGSSNNSTNISTITIDGVNNDIGNDTNINNATGNGKGGLENCNITEPRVTIHQEEIQPKDIIEINDNDDSDIEITSCDSPKVPVKQNLYSVIKSMNFDKPYNWDPHVPRPNHSNSGSSREFQHQRSVNPNSSSMNLEKNLVNCWVMNNTHNVQSPRSKNPRPTNNIRQTNSNYSRLHQMTPRMQSTPMVRNSMAQRGKNVTKHYNTQTRVQNRHNFSNNRSRVQQQTMMTTTTMVQQSVHQSQPTHQMIDTSKKPIRSSRVTSSHSINNNDNPELIELD</sequence>
<evidence type="ECO:0000256" key="3">
    <source>
        <dbReference type="ARBA" id="ARBA00004496"/>
    </source>
</evidence>
<keyword evidence="4" id="KW-0158">Chromosome</keyword>
<evidence type="ECO:0000256" key="5">
    <source>
        <dbReference type="ARBA" id="ARBA00022490"/>
    </source>
</evidence>
<evidence type="ECO:0000256" key="6">
    <source>
        <dbReference type="ARBA" id="ARBA00022703"/>
    </source>
</evidence>
<feature type="region of interest" description="Disordered" evidence="10">
    <location>
        <begin position="886"/>
        <end position="927"/>
    </location>
</feature>
<feature type="region of interest" description="Disordered" evidence="10">
    <location>
        <begin position="751"/>
        <end position="782"/>
    </location>
</feature>
<protein>
    <recommendedName>
        <fullName evidence="11">Daxx histone-binding domain-containing protein</fullName>
    </recommendedName>
</protein>
<dbReference type="GO" id="GO:0005737">
    <property type="term" value="C:cytoplasm"/>
    <property type="evidence" value="ECO:0007669"/>
    <property type="project" value="UniProtKB-SubCell"/>
</dbReference>
<dbReference type="InterPro" id="IPR038298">
    <property type="entry name" value="Daxx_N_sf"/>
</dbReference>
<organism evidence="12 13">
    <name type="scientific">Cinara cedri</name>
    <dbReference type="NCBI Taxonomy" id="506608"/>
    <lineage>
        <taxon>Eukaryota</taxon>
        <taxon>Metazoa</taxon>
        <taxon>Ecdysozoa</taxon>
        <taxon>Arthropoda</taxon>
        <taxon>Hexapoda</taxon>
        <taxon>Insecta</taxon>
        <taxon>Pterygota</taxon>
        <taxon>Neoptera</taxon>
        <taxon>Paraneoptera</taxon>
        <taxon>Hemiptera</taxon>
        <taxon>Sternorrhyncha</taxon>
        <taxon>Aphidomorpha</taxon>
        <taxon>Aphidoidea</taxon>
        <taxon>Aphididae</taxon>
        <taxon>Lachninae</taxon>
        <taxon>Cinara</taxon>
    </lineage>
</organism>
<evidence type="ECO:0000256" key="10">
    <source>
        <dbReference type="SAM" id="MobiDB-lite"/>
    </source>
</evidence>
<keyword evidence="5" id="KW-0963">Cytoplasm</keyword>
<feature type="compositionally biased region" description="Basic and acidic residues" evidence="10">
    <location>
        <begin position="1"/>
        <end position="14"/>
    </location>
</feature>
<keyword evidence="13" id="KW-1185">Reference proteome</keyword>
<keyword evidence="7" id="KW-0175">Coiled coil</keyword>
<reference evidence="12 13" key="1">
    <citation type="submission" date="2019-08" db="EMBL/GenBank/DDBJ databases">
        <authorList>
            <person name="Alioto T."/>
            <person name="Alioto T."/>
            <person name="Gomez Garrido J."/>
        </authorList>
    </citation>
    <scope>NUCLEOTIDE SEQUENCE [LARGE SCALE GENOMIC DNA]</scope>
</reference>
<dbReference type="Pfam" id="PF20920">
    <property type="entry name" value="DAXX_hist_bd"/>
    <property type="match status" value="1"/>
</dbReference>
<evidence type="ECO:0000256" key="8">
    <source>
        <dbReference type="ARBA" id="ARBA00023186"/>
    </source>
</evidence>
<dbReference type="OrthoDB" id="7492809at2759"/>
<dbReference type="InterPro" id="IPR046378">
    <property type="entry name" value="DAXX_histone-bd"/>
</dbReference>